<organism evidence="2 3">
    <name type="scientific">Cystoisospora suis</name>
    <dbReference type="NCBI Taxonomy" id="483139"/>
    <lineage>
        <taxon>Eukaryota</taxon>
        <taxon>Sar</taxon>
        <taxon>Alveolata</taxon>
        <taxon>Apicomplexa</taxon>
        <taxon>Conoidasida</taxon>
        <taxon>Coccidia</taxon>
        <taxon>Eucoccidiorida</taxon>
        <taxon>Eimeriorina</taxon>
        <taxon>Sarcocystidae</taxon>
        <taxon>Cystoisospora</taxon>
    </lineage>
</organism>
<keyword evidence="3" id="KW-1185">Reference proteome</keyword>
<keyword evidence="1" id="KW-0472">Membrane</keyword>
<dbReference type="GeneID" id="94429859"/>
<comment type="caution">
    <text evidence="2">The sequence shown here is derived from an EMBL/GenBank/DDBJ whole genome shotgun (WGS) entry which is preliminary data.</text>
</comment>
<keyword evidence="1" id="KW-0812">Transmembrane</keyword>
<reference evidence="2 3" key="1">
    <citation type="journal article" date="2017" name="Int. J. Parasitol.">
        <title>The genome of the protozoan parasite Cystoisospora suis and a reverse vaccinology approach to identify vaccine candidates.</title>
        <authorList>
            <person name="Palmieri N."/>
            <person name="Shrestha A."/>
            <person name="Ruttkowski B."/>
            <person name="Beck T."/>
            <person name="Vogl C."/>
            <person name="Tomley F."/>
            <person name="Blake D.P."/>
            <person name="Joachim A."/>
        </authorList>
    </citation>
    <scope>NUCLEOTIDE SEQUENCE [LARGE SCALE GENOMIC DNA]</scope>
    <source>
        <strain evidence="2 3">Wien I</strain>
    </source>
</reference>
<name>A0A2C6KRK0_9APIC</name>
<dbReference type="AlphaFoldDB" id="A0A2C6KRK0"/>
<feature type="non-terminal residue" evidence="2">
    <location>
        <position position="93"/>
    </location>
</feature>
<proteinExistence type="predicted"/>
<keyword evidence="1" id="KW-1133">Transmembrane helix</keyword>
<feature type="transmembrane region" description="Helical" evidence="1">
    <location>
        <begin position="28"/>
        <end position="51"/>
    </location>
</feature>
<dbReference type="VEuPathDB" id="ToxoDB:CSUI_006490"/>
<dbReference type="Proteomes" id="UP000221165">
    <property type="component" value="Unassembled WGS sequence"/>
</dbReference>
<evidence type="ECO:0000313" key="2">
    <source>
        <dbReference type="EMBL" id="PHJ19679.1"/>
    </source>
</evidence>
<dbReference type="EMBL" id="MIGC01003287">
    <property type="protein sequence ID" value="PHJ19679.1"/>
    <property type="molecule type" value="Genomic_DNA"/>
</dbReference>
<evidence type="ECO:0000256" key="1">
    <source>
        <dbReference type="SAM" id="Phobius"/>
    </source>
</evidence>
<gene>
    <name evidence="2" type="ORF">CSUI_006490</name>
</gene>
<sequence>MYIYMRLPAYSLHVCVVYMYECVSPMHVYLSCVCISFSFSFFPFFLSLFLVEREKSDLLRAEKLMFSLSSEQKTHKFSTSFLSVRCMYTRKPT</sequence>
<evidence type="ECO:0008006" key="4">
    <source>
        <dbReference type="Google" id="ProtNLM"/>
    </source>
</evidence>
<accession>A0A2C6KRK0</accession>
<protein>
    <recommendedName>
        <fullName evidence="4">Transmembrane protein</fullName>
    </recommendedName>
</protein>
<evidence type="ECO:0000313" key="3">
    <source>
        <dbReference type="Proteomes" id="UP000221165"/>
    </source>
</evidence>
<dbReference type="RefSeq" id="XP_067921376.1">
    <property type="nucleotide sequence ID" value="XM_068066648.1"/>
</dbReference>